<dbReference type="Proteomes" id="UP000326354">
    <property type="component" value="Chromosome"/>
</dbReference>
<evidence type="ECO:0000313" key="2">
    <source>
        <dbReference type="Proteomes" id="UP000326354"/>
    </source>
</evidence>
<organism evidence="1 2">
    <name type="scientific">Uabimicrobium amorphum</name>
    <dbReference type="NCBI Taxonomy" id="2596890"/>
    <lineage>
        <taxon>Bacteria</taxon>
        <taxon>Pseudomonadati</taxon>
        <taxon>Planctomycetota</taxon>
        <taxon>Candidatus Uabimicrobiia</taxon>
        <taxon>Candidatus Uabimicrobiales</taxon>
        <taxon>Candidatus Uabimicrobiaceae</taxon>
        <taxon>Candidatus Uabimicrobium</taxon>
    </lineage>
</organism>
<gene>
    <name evidence="1" type="ORF">UABAM_03422</name>
</gene>
<dbReference type="KEGG" id="uam:UABAM_03422"/>
<protein>
    <submittedName>
        <fullName evidence="1">Nucleotidyltransferase</fullName>
    </submittedName>
</protein>
<dbReference type="EMBL" id="AP019860">
    <property type="protein sequence ID" value="BBM85059.1"/>
    <property type="molecule type" value="Genomic_DNA"/>
</dbReference>
<keyword evidence="1" id="KW-0808">Transferase</keyword>
<keyword evidence="2" id="KW-1185">Reference proteome</keyword>
<evidence type="ECO:0000313" key="1">
    <source>
        <dbReference type="EMBL" id="BBM85059.1"/>
    </source>
</evidence>
<accession>A0A5S9F4X6</accession>
<reference evidence="1 2" key="1">
    <citation type="submission" date="2019-08" db="EMBL/GenBank/DDBJ databases">
        <title>Complete genome sequence of Candidatus Uab amorphum.</title>
        <authorList>
            <person name="Shiratori T."/>
            <person name="Suzuki S."/>
            <person name="Kakizawa Y."/>
            <person name="Ishida K."/>
        </authorList>
    </citation>
    <scope>NUCLEOTIDE SEQUENCE [LARGE SCALE GENOMIC DNA]</scope>
    <source>
        <strain evidence="1 2">SRT547</strain>
    </source>
</reference>
<proteinExistence type="predicted"/>
<dbReference type="GO" id="GO:0016740">
    <property type="term" value="F:transferase activity"/>
    <property type="evidence" value="ECO:0007669"/>
    <property type="project" value="UniProtKB-KW"/>
</dbReference>
<dbReference type="AlphaFoldDB" id="A0A5S9F4X6"/>
<name>A0A5S9F4X6_UABAM</name>
<sequence>MGGVMDKSLSEKCTRFQNALDMFVSRVSEDKWIQAVVLIGEISEETIWHKERLFLWVIEVDNVTKRRKSDGGDERIFRTYVEDDINIVVELIPRTRFKLMVEGNSRTAFTHNFFAKRLVVHSKDPSIDRWFTQANQLATSDQDTALLIAMTWVIHPLKYIDKLINIKKDAELARQELIGVAHSLASIEIILRGEIYEHQLIYKALDYNPDLFSVVYEDILGRQRSFSKLKKALQTVRDYVHENDTRYLRPLIKFFKAHRQIVPLSHICDNFAHTQIYPWHIASACEWLADKGVLEKVSLPIRVTKKSTVDVEEPAYQWNES</sequence>